<evidence type="ECO:0000256" key="2">
    <source>
        <dbReference type="SAM" id="SignalP"/>
    </source>
</evidence>
<dbReference type="EMBL" id="JBHTIZ010000005">
    <property type="protein sequence ID" value="MFD0983264.1"/>
    <property type="molecule type" value="Genomic_DNA"/>
</dbReference>
<keyword evidence="1 2" id="KW-0732">Signal</keyword>
<dbReference type="NCBIfam" id="TIGR04183">
    <property type="entry name" value="Por_Secre_tail"/>
    <property type="match status" value="1"/>
</dbReference>
<evidence type="ECO:0000313" key="4">
    <source>
        <dbReference type="EMBL" id="MFD0983264.1"/>
    </source>
</evidence>
<keyword evidence="5" id="KW-1185">Reference proteome</keyword>
<feature type="domain" description="Secretion system C-terminal sorting" evidence="3">
    <location>
        <begin position="472"/>
        <end position="541"/>
    </location>
</feature>
<reference evidence="5" key="1">
    <citation type="journal article" date="2019" name="Int. J. Syst. Evol. Microbiol.">
        <title>The Global Catalogue of Microorganisms (GCM) 10K type strain sequencing project: providing services to taxonomists for standard genome sequencing and annotation.</title>
        <authorList>
            <consortium name="The Broad Institute Genomics Platform"/>
            <consortium name="The Broad Institute Genome Sequencing Center for Infectious Disease"/>
            <person name="Wu L."/>
            <person name="Ma J."/>
        </authorList>
    </citation>
    <scope>NUCLEOTIDE SEQUENCE [LARGE SCALE GENOMIC DNA]</scope>
    <source>
        <strain evidence="5">CECT 7649</strain>
    </source>
</reference>
<evidence type="ECO:0000259" key="3">
    <source>
        <dbReference type="Pfam" id="PF18962"/>
    </source>
</evidence>
<organism evidence="4 5">
    <name type="scientific">Flavobacterium myungsuense</name>
    <dbReference type="NCBI Taxonomy" id="651823"/>
    <lineage>
        <taxon>Bacteria</taxon>
        <taxon>Pseudomonadati</taxon>
        <taxon>Bacteroidota</taxon>
        <taxon>Flavobacteriia</taxon>
        <taxon>Flavobacteriales</taxon>
        <taxon>Flavobacteriaceae</taxon>
        <taxon>Flavobacterium</taxon>
    </lineage>
</organism>
<feature type="signal peptide" evidence="2">
    <location>
        <begin position="1"/>
        <end position="18"/>
    </location>
</feature>
<comment type="caution">
    <text evidence="4">The sequence shown here is derived from an EMBL/GenBank/DDBJ whole genome shotgun (WGS) entry which is preliminary data.</text>
</comment>
<accession>A0ABW3IZL8</accession>
<dbReference type="Pfam" id="PF18962">
    <property type="entry name" value="Por_Secre_tail"/>
    <property type="match status" value="1"/>
</dbReference>
<sequence>MKTTLQFLLLFFSCCSFAQITLEHTYNEGLVNRVKLEYSGEKYYFLKSATNELVFNNVDHTLWKTILLPAPPSNPLAGGFRIYDVSEARINSDTKIEILYSYYNNMSNRYESRISQEDGTILLTIPDASSVYLDEIPGLPDKLITENIISNPISKVYSLSDLTLENTYTEGTIKRIKLENSGEKYYVLDKTNQNTKIYNPNHSLWKTIALPKPSNAKYGDIGIISENQINTDDLMEIGYSYFTLEGSTYNYVGKLINENNEELLTIPKAKIVSINSIEGLENKLMATLDNNYIDNQISFSTNVYGIPSLTLENEYQSEVTRIKLENSGEKYYTSNRQLTNQAKIYNSNHTLWKTINLPIPSDSDINNFLFTVNHISETKIDPDKLLEVTYIYYPIVILSFQTYDCRVINENGKILITANGIDRLLLNELSDLKNKLMGYTYNPFNNSYSSKVYSLENLKTYDFNEKQKVIIAPNPAKSFLNINSLSSPIKEVTIYNLSGALVKRETAQNSTKINIEKLPIGIYIVNLTSFNNQKSTHKITVLRQ</sequence>
<name>A0ABW3IZL8_9FLAO</name>
<protein>
    <submittedName>
        <fullName evidence="4">T9SS type A sorting domain-containing protein</fullName>
    </submittedName>
</protein>
<gene>
    <name evidence="4" type="ORF">ACFQ0S_02125</name>
</gene>
<dbReference type="InterPro" id="IPR026444">
    <property type="entry name" value="Secre_tail"/>
</dbReference>
<proteinExistence type="predicted"/>
<dbReference type="RefSeq" id="WP_379752711.1">
    <property type="nucleotide sequence ID" value="NZ_JBHSYB010000002.1"/>
</dbReference>
<evidence type="ECO:0000313" key="5">
    <source>
        <dbReference type="Proteomes" id="UP001597051"/>
    </source>
</evidence>
<dbReference type="Proteomes" id="UP001597051">
    <property type="component" value="Unassembled WGS sequence"/>
</dbReference>
<feature type="chain" id="PRO_5047186973" evidence="2">
    <location>
        <begin position="19"/>
        <end position="544"/>
    </location>
</feature>
<evidence type="ECO:0000256" key="1">
    <source>
        <dbReference type="ARBA" id="ARBA00022729"/>
    </source>
</evidence>